<comment type="caution">
    <text evidence="1">The sequence shown here is derived from an EMBL/GenBank/DDBJ whole genome shotgun (WGS) entry which is preliminary data.</text>
</comment>
<gene>
    <name evidence="1" type="ORF">CPELLU_LOCUS19212</name>
</gene>
<dbReference type="EMBL" id="CAJVQA010044018">
    <property type="protein sequence ID" value="CAG8816215.1"/>
    <property type="molecule type" value="Genomic_DNA"/>
</dbReference>
<dbReference type="Proteomes" id="UP000789759">
    <property type="component" value="Unassembled WGS sequence"/>
</dbReference>
<name>A0A9N9PH96_9GLOM</name>
<proteinExistence type="predicted"/>
<keyword evidence="2" id="KW-1185">Reference proteome</keyword>
<reference evidence="1" key="1">
    <citation type="submission" date="2021-06" db="EMBL/GenBank/DDBJ databases">
        <authorList>
            <person name="Kallberg Y."/>
            <person name="Tangrot J."/>
            <person name="Rosling A."/>
        </authorList>
    </citation>
    <scope>NUCLEOTIDE SEQUENCE</scope>
    <source>
        <strain evidence="1">FL966</strain>
    </source>
</reference>
<accession>A0A9N9PH96</accession>
<sequence>MSLKKVIESYESTTTVIDNNENKEIEKIDVCLNYTSDILKLMKELGVNVKHDK</sequence>
<dbReference type="AlphaFoldDB" id="A0A9N9PH96"/>
<evidence type="ECO:0000313" key="1">
    <source>
        <dbReference type="EMBL" id="CAG8816215.1"/>
    </source>
</evidence>
<protein>
    <submittedName>
        <fullName evidence="1">8572_t:CDS:1</fullName>
    </submittedName>
</protein>
<evidence type="ECO:0000313" key="2">
    <source>
        <dbReference type="Proteomes" id="UP000789759"/>
    </source>
</evidence>
<organism evidence="1 2">
    <name type="scientific">Cetraspora pellucida</name>
    <dbReference type="NCBI Taxonomy" id="1433469"/>
    <lineage>
        <taxon>Eukaryota</taxon>
        <taxon>Fungi</taxon>
        <taxon>Fungi incertae sedis</taxon>
        <taxon>Mucoromycota</taxon>
        <taxon>Glomeromycotina</taxon>
        <taxon>Glomeromycetes</taxon>
        <taxon>Diversisporales</taxon>
        <taxon>Gigasporaceae</taxon>
        <taxon>Cetraspora</taxon>
    </lineage>
</organism>